<evidence type="ECO:0000313" key="2">
    <source>
        <dbReference type="Proteomes" id="UP000749559"/>
    </source>
</evidence>
<dbReference type="Proteomes" id="UP000749559">
    <property type="component" value="Unassembled WGS sequence"/>
</dbReference>
<evidence type="ECO:0000313" key="1">
    <source>
        <dbReference type="EMBL" id="CAH1788874.1"/>
    </source>
</evidence>
<name>A0A8J1UGL0_OWEFU</name>
<dbReference type="AlphaFoldDB" id="A0A8J1UGL0"/>
<keyword evidence="2" id="KW-1185">Reference proteome</keyword>
<dbReference type="EMBL" id="CAIIXF020000007">
    <property type="protein sequence ID" value="CAH1788874.1"/>
    <property type="molecule type" value="Genomic_DNA"/>
</dbReference>
<accession>A0A8J1UGL0</accession>
<protein>
    <submittedName>
        <fullName evidence="1">Uncharacterized protein</fullName>
    </submittedName>
</protein>
<gene>
    <name evidence="1" type="ORF">OFUS_LOCUS14328</name>
</gene>
<comment type="caution">
    <text evidence="1">The sequence shown here is derived from an EMBL/GenBank/DDBJ whole genome shotgun (WGS) entry which is preliminary data.</text>
</comment>
<sequence length="387" mass="44594">MGYNLFPKGWAIKILMLLAYICFFVDTAAYFYVTVWIIIKNSLPSNFPSTCSGSWTACFIPIIQLRLLIFFVPLCLPVICQKSTKHCALLLFSLLTILWALYIVTVSYFFMTCTNVIFKVNSPLYKFLFIVLITNIIHVLISAYILYRLNHSSSSETNPNRDQFQLPYKSSRCYGCMYVTYIVAYIGTVMVTVLCLIIVLGDYPSAVMENLDKLELYFVKKGALNNPYTDGTVMGADWSNRTYIIHRNDMLHISGLDVVKSSDGFIKWTCRNVTMYNIPKEFNKLCDDCNDEVNFLYELIVADKADFYKKPTVHYNIKIRNTNIESETGPNLEWRYLNMSDTNYDINVLLQNKDPALDINTAVYVVFYRPPTDQIKLIERYPTCSGS</sequence>
<reference evidence="1" key="1">
    <citation type="submission" date="2022-03" db="EMBL/GenBank/DDBJ databases">
        <authorList>
            <person name="Martin C."/>
        </authorList>
    </citation>
    <scope>NUCLEOTIDE SEQUENCE</scope>
</reference>
<proteinExistence type="predicted"/>
<organism evidence="1 2">
    <name type="scientific">Owenia fusiformis</name>
    <name type="common">Polychaete worm</name>
    <dbReference type="NCBI Taxonomy" id="6347"/>
    <lineage>
        <taxon>Eukaryota</taxon>
        <taxon>Metazoa</taxon>
        <taxon>Spiralia</taxon>
        <taxon>Lophotrochozoa</taxon>
        <taxon>Annelida</taxon>
        <taxon>Polychaeta</taxon>
        <taxon>Sedentaria</taxon>
        <taxon>Canalipalpata</taxon>
        <taxon>Sabellida</taxon>
        <taxon>Oweniida</taxon>
        <taxon>Oweniidae</taxon>
        <taxon>Owenia</taxon>
    </lineage>
</organism>